<dbReference type="Proteomes" id="UP000789702">
    <property type="component" value="Unassembled WGS sequence"/>
</dbReference>
<protein>
    <submittedName>
        <fullName evidence="1">12322_t:CDS:1</fullName>
    </submittedName>
</protein>
<evidence type="ECO:0000313" key="1">
    <source>
        <dbReference type="EMBL" id="CAG8750592.1"/>
    </source>
</evidence>
<comment type="caution">
    <text evidence="1">The sequence shown here is derived from an EMBL/GenBank/DDBJ whole genome shotgun (WGS) entry which is preliminary data.</text>
</comment>
<reference evidence="1" key="1">
    <citation type="submission" date="2021-06" db="EMBL/GenBank/DDBJ databases">
        <authorList>
            <person name="Kallberg Y."/>
            <person name="Tangrot J."/>
            <person name="Rosling A."/>
        </authorList>
    </citation>
    <scope>NUCLEOTIDE SEQUENCE</scope>
    <source>
        <strain evidence="1">IL203A</strain>
    </source>
</reference>
<sequence>VSSSQKAMELNGTEIDGRPIRLDFSPDRQTNGKSNGKSSRFDSRSSGRGFSGGRGFRGSRGSRGGRGGRGGNSYAAANRGAIVPPQGKKDNL</sequence>
<proteinExistence type="predicted"/>
<feature type="non-terminal residue" evidence="1">
    <location>
        <position position="1"/>
    </location>
</feature>
<dbReference type="EMBL" id="CAJVPU010045947">
    <property type="protein sequence ID" value="CAG8750592.1"/>
    <property type="molecule type" value="Genomic_DNA"/>
</dbReference>
<gene>
    <name evidence="1" type="ORF">DHETER_LOCUS14612</name>
</gene>
<keyword evidence="2" id="KW-1185">Reference proteome</keyword>
<name>A0ACA9QFC1_9GLOM</name>
<evidence type="ECO:0000313" key="2">
    <source>
        <dbReference type="Proteomes" id="UP000789702"/>
    </source>
</evidence>
<accession>A0ACA9QFC1</accession>
<organism evidence="1 2">
    <name type="scientific">Dentiscutata heterogama</name>
    <dbReference type="NCBI Taxonomy" id="1316150"/>
    <lineage>
        <taxon>Eukaryota</taxon>
        <taxon>Fungi</taxon>
        <taxon>Fungi incertae sedis</taxon>
        <taxon>Mucoromycota</taxon>
        <taxon>Glomeromycotina</taxon>
        <taxon>Glomeromycetes</taxon>
        <taxon>Diversisporales</taxon>
        <taxon>Gigasporaceae</taxon>
        <taxon>Dentiscutata</taxon>
    </lineage>
</organism>